<dbReference type="PANTHER" id="PTHR43690:SF17">
    <property type="entry name" value="PROTEIN YHJJ"/>
    <property type="match status" value="1"/>
</dbReference>
<dbReference type="InterPro" id="IPR011249">
    <property type="entry name" value="Metalloenz_LuxS/M16"/>
</dbReference>
<proteinExistence type="predicted"/>
<dbReference type="InterPro" id="IPR050626">
    <property type="entry name" value="Peptidase_M16"/>
</dbReference>
<dbReference type="SUPFAM" id="SSF63411">
    <property type="entry name" value="LuxS/MPP-like metallohydrolase"/>
    <property type="match status" value="2"/>
</dbReference>
<name>A0A0G0VG41_9BACT</name>
<dbReference type="GO" id="GO:0046872">
    <property type="term" value="F:metal ion binding"/>
    <property type="evidence" value="ECO:0007669"/>
    <property type="project" value="InterPro"/>
</dbReference>
<comment type="caution">
    <text evidence="1">The sequence shown here is derived from an EMBL/GenBank/DDBJ whole genome shotgun (WGS) entry which is preliminary data.</text>
</comment>
<accession>A0A0G0VG41</accession>
<sequence length="469" mass="53034">MEVGYYYSMHIEREQGLLPLETLPEELRVSPAEQADYLDRQGILVETLPGNSILIATHRDTPDQQQTYVDSFLRVGYYDDPPHLMGITHLGEHMVFGGCLEVPNFEEQQRRFIYNGYRIEARTQPFDVTLQLQASSGLTNPSLGIAAGIRNLASMAYQPLIDPLRMSYEKQLILDEYWMRLPSLPWHTGRAIAEALFAADHVLQKIGTGDMESLDRITHEDLIRHVDSYFTPANTMIKMFSDGDRDKYEPQINLMREVWNEIASDHKGIRTRSPDFRKMSKSNMLDASSAYVKSVPFNKNRVCVSTAAVYDAGFYTKESFALGLATGILSTDAFSLLRGSGIGYAPFVNLANVPYTGTFTVQMGIEVDKSRYQELSVQLPTVLKTLIEQALADGLPARRVEALYNAYADVPYSLNGRLQYAFDGLRIWNQVIRSEDIEQSYRSVTDQDVASWLRRFAEEPGALFIVGDI</sequence>
<dbReference type="Proteomes" id="UP000034664">
    <property type="component" value="Unassembled WGS sequence"/>
</dbReference>
<dbReference type="AlphaFoldDB" id="A0A0G0VG41"/>
<protein>
    <submittedName>
        <fullName evidence="1">Uncharacterized protein</fullName>
    </submittedName>
</protein>
<dbReference type="Gene3D" id="3.30.830.10">
    <property type="entry name" value="Metalloenzyme, LuxS/M16 peptidase-like"/>
    <property type="match status" value="1"/>
</dbReference>
<dbReference type="EMBL" id="LBZM01000037">
    <property type="protein sequence ID" value="KKR71035.1"/>
    <property type="molecule type" value="Genomic_DNA"/>
</dbReference>
<dbReference type="PANTHER" id="PTHR43690">
    <property type="entry name" value="NARDILYSIN"/>
    <property type="match status" value="1"/>
</dbReference>
<gene>
    <name evidence="1" type="ORF">UU14_C0037G0004</name>
</gene>
<organism evidence="1 2">
    <name type="scientific">Candidatus Roizmanbacteria bacterium GW2011_GWB1_40_7</name>
    <dbReference type="NCBI Taxonomy" id="1618482"/>
    <lineage>
        <taxon>Bacteria</taxon>
        <taxon>Candidatus Roizmaniibacteriota</taxon>
    </lineage>
</organism>
<evidence type="ECO:0000313" key="2">
    <source>
        <dbReference type="Proteomes" id="UP000034664"/>
    </source>
</evidence>
<reference evidence="1 2" key="1">
    <citation type="journal article" date="2015" name="Nature">
        <title>rRNA introns, odd ribosomes, and small enigmatic genomes across a large radiation of phyla.</title>
        <authorList>
            <person name="Brown C.T."/>
            <person name="Hug L.A."/>
            <person name="Thomas B.C."/>
            <person name="Sharon I."/>
            <person name="Castelle C.J."/>
            <person name="Singh A."/>
            <person name="Wilkins M.J."/>
            <person name="Williams K.H."/>
            <person name="Banfield J.F."/>
        </authorList>
    </citation>
    <scope>NUCLEOTIDE SEQUENCE [LARGE SCALE GENOMIC DNA]</scope>
</reference>
<evidence type="ECO:0000313" key="1">
    <source>
        <dbReference type="EMBL" id="KKR71035.1"/>
    </source>
</evidence>